<name>A0ABV2YP60_9ACTN</name>
<evidence type="ECO:0000256" key="1">
    <source>
        <dbReference type="ARBA" id="ARBA00010552"/>
    </source>
</evidence>
<dbReference type="PANTHER" id="PTHR11803:SF58">
    <property type="entry name" value="PROTEIN HMF1-RELATED"/>
    <property type="match status" value="1"/>
</dbReference>
<dbReference type="RefSeq" id="WP_108955734.1">
    <property type="nucleotide sequence ID" value="NZ_BEVZ01000006.1"/>
</dbReference>
<evidence type="ECO:0000313" key="3">
    <source>
        <dbReference type="Proteomes" id="UP001550850"/>
    </source>
</evidence>
<dbReference type="InterPro" id="IPR035959">
    <property type="entry name" value="RutC-like_sf"/>
</dbReference>
<keyword evidence="2" id="KW-0378">Hydrolase</keyword>
<gene>
    <name evidence="2" type="ORF">AB0E65_25345</name>
</gene>
<proteinExistence type="inferred from homology"/>
<dbReference type="PANTHER" id="PTHR11803">
    <property type="entry name" value="2-IMINOBUTANOATE/2-IMINOPROPANOATE DEAMINASE RIDA"/>
    <property type="match status" value="1"/>
</dbReference>
<protein>
    <submittedName>
        <fullName evidence="2">RidA family protein</fullName>
        <ecNumber evidence="2">3.5.-.-</ecNumber>
    </submittedName>
</protein>
<dbReference type="InterPro" id="IPR006175">
    <property type="entry name" value="YjgF/YER057c/UK114"/>
</dbReference>
<evidence type="ECO:0000313" key="2">
    <source>
        <dbReference type="EMBL" id="MEU3557508.1"/>
    </source>
</evidence>
<comment type="caution">
    <text evidence="2">The sequence shown here is derived from an EMBL/GenBank/DDBJ whole genome shotgun (WGS) entry which is preliminary data.</text>
</comment>
<dbReference type="Gene3D" id="3.30.1330.40">
    <property type="entry name" value="RutC-like"/>
    <property type="match status" value="1"/>
</dbReference>
<reference evidence="2 3" key="1">
    <citation type="submission" date="2024-06" db="EMBL/GenBank/DDBJ databases">
        <title>The Natural Products Discovery Center: Release of the First 8490 Sequenced Strains for Exploring Actinobacteria Biosynthetic Diversity.</title>
        <authorList>
            <person name="Kalkreuter E."/>
            <person name="Kautsar S.A."/>
            <person name="Yang D."/>
            <person name="Bader C.D."/>
            <person name="Teijaro C.N."/>
            <person name="Fluegel L."/>
            <person name="Davis C.M."/>
            <person name="Simpson J.R."/>
            <person name="Lauterbach L."/>
            <person name="Steele A.D."/>
            <person name="Gui C."/>
            <person name="Meng S."/>
            <person name="Li G."/>
            <person name="Viehrig K."/>
            <person name="Ye F."/>
            <person name="Su P."/>
            <person name="Kiefer A.F."/>
            <person name="Nichols A."/>
            <person name="Cepeda A.J."/>
            <person name="Yan W."/>
            <person name="Fan B."/>
            <person name="Jiang Y."/>
            <person name="Adhikari A."/>
            <person name="Zheng C.-J."/>
            <person name="Schuster L."/>
            <person name="Cowan T.M."/>
            <person name="Smanski M.J."/>
            <person name="Chevrette M.G."/>
            <person name="De Carvalho L.P.S."/>
            <person name="Shen B."/>
        </authorList>
    </citation>
    <scope>NUCLEOTIDE SEQUENCE [LARGE SCALE GENOMIC DNA]</scope>
    <source>
        <strain evidence="2 3">NPDC038104</strain>
    </source>
</reference>
<dbReference type="CDD" id="cd00448">
    <property type="entry name" value="YjgF_YER057c_UK114_family"/>
    <property type="match status" value="1"/>
</dbReference>
<keyword evidence="3" id="KW-1185">Reference proteome</keyword>
<dbReference type="EC" id="3.5.-.-" evidence="2"/>
<dbReference type="SUPFAM" id="SSF55298">
    <property type="entry name" value="YjgF-like"/>
    <property type="match status" value="1"/>
</dbReference>
<dbReference type="GO" id="GO:0016787">
    <property type="term" value="F:hydrolase activity"/>
    <property type="evidence" value="ECO:0007669"/>
    <property type="project" value="UniProtKB-KW"/>
</dbReference>
<dbReference type="Pfam" id="PF01042">
    <property type="entry name" value="Ribonuc_L-PSP"/>
    <property type="match status" value="1"/>
</dbReference>
<dbReference type="EMBL" id="JBEZUR010000060">
    <property type="protein sequence ID" value="MEU3557508.1"/>
    <property type="molecule type" value="Genomic_DNA"/>
</dbReference>
<dbReference type="Proteomes" id="UP001550850">
    <property type="component" value="Unassembled WGS sequence"/>
</dbReference>
<comment type="similarity">
    <text evidence="1">Belongs to the RutC family.</text>
</comment>
<sequence length="136" mass="14377">MSGNDNTTLLHPAVDGLAPGNGYSPLVVAEGRLAVISGQVPLDAGGRVVGEGDVTAQAHQVFRNLERCLEAAGASFADVVKLGFYLTRITDLPEVRAVRDRYIDTGRPPASTAVEVSALIRPELLLEVEAFAVLPR</sequence>
<organism evidence="2 3">
    <name type="scientific">Streptomyces fragilis</name>
    <dbReference type="NCBI Taxonomy" id="67301"/>
    <lineage>
        <taxon>Bacteria</taxon>
        <taxon>Bacillati</taxon>
        <taxon>Actinomycetota</taxon>
        <taxon>Actinomycetes</taxon>
        <taxon>Kitasatosporales</taxon>
        <taxon>Streptomycetaceae</taxon>
        <taxon>Streptomyces</taxon>
    </lineage>
</organism>
<accession>A0ABV2YP60</accession>